<name>A0A197K6D4_9FUNG</name>
<dbReference type="InterPro" id="IPR020472">
    <property type="entry name" value="WD40_PAC1"/>
</dbReference>
<evidence type="ECO:0000256" key="1">
    <source>
        <dbReference type="ARBA" id="ARBA00022574"/>
    </source>
</evidence>
<dbReference type="InterPro" id="IPR001680">
    <property type="entry name" value="WD40_rpt"/>
</dbReference>
<dbReference type="InterPro" id="IPR036322">
    <property type="entry name" value="WD40_repeat_dom_sf"/>
</dbReference>
<dbReference type="PROSITE" id="PS50082">
    <property type="entry name" value="WD_REPEATS_2"/>
    <property type="match status" value="8"/>
</dbReference>
<dbReference type="EMBL" id="KV442024">
    <property type="protein sequence ID" value="OAQ32728.1"/>
    <property type="molecule type" value="Genomic_DNA"/>
</dbReference>
<dbReference type="PANTHER" id="PTHR22847:SF637">
    <property type="entry name" value="WD REPEAT DOMAIN 5B"/>
    <property type="match status" value="1"/>
</dbReference>
<feature type="repeat" description="WD" evidence="3">
    <location>
        <begin position="319"/>
        <end position="354"/>
    </location>
</feature>
<organism evidence="4 5">
    <name type="scientific">Linnemannia elongata AG-77</name>
    <dbReference type="NCBI Taxonomy" id="1314771"/>
    <lineage>
        <taxon>Eukaryota</taxon>
        <taxon>Fungi</taxon>
        <taxon>Fungi incertae sedis</taxon>
        <taxon>Mucoromycota</taxon>
        <taxon>Mortierellomycotina</taxon>
        <taxon>Mortierellomycetes</taxon>
        <taxon>Mortierellales</taxon>
        <taxon>Mortierellaceae</taxon>
        <taxon>Linnemannia</taxon>
    </lineage>
</organism>
<feature type="repeat" description="WD" evidence="3">
    <location>
        <begin position="63"/>
        <end position="104"/>
    </location>
</feature>
<keyword evidence="5" id="KW-1185">Reference proteome</keyword>
<dbReference type="CDD" id="cd00200">
    <property type="entry name" value="WD40"/>
    <property type="match status" value="1"/>
</dbReference>
<feature type="repeat" description="WD" evidence="3">
    <location>
        <begin position="148"/>
        <end position="189"/>
    </location>
</feature>
<dbReference type="InterPro" id="IPR015943">
    <property type="entry name" value="WD40/YVTN_repeat-like_dom_sf"/>
</dbReference>
<dbReference type="PANTHER" id="PTHR22847">
    <property type="entry name" value="WD40 REPEAT PROTEIN"/>
    <property type="match status" value="1"/>
</dbReference>
<dbReference type="AlphaFoldDB" id="A0A197K6D4"/>
<sequence length="423" mass="45754">MYDGSVTTYNATTWTRVHRHKEHKQSEVLSIAFSPNNRHLAFGSVDWTCRLWDTVSGETLFVMRGHTYCVRSVAFSPCGKQIASASQDGTIRLWSSETGVCLFVLRGHKNTVFSATYSSDGQRLVSGSNDGTIRVWDPKAGAPEGRILDDDAGRLTSIAFSPIGEFIVSSSEDKTVRLWDSSNGHLISRLSGHRSEITTCIFSPDGLQIASGDKEGVIRLWEVNTNRSGSLIQHLAAKVRTVAYSPDDGQRLILGTGASSVMLWDLQSHKPDVKLEGHTDAVYSVAYSPCGKLILSGSGDKTARLWSGEVDSWSCVAVVSGCLEAVTSVAWNPAVPMEFVTGSGDGSVRVWRISGTKAGGMSVRMQWGSCIGRLCAVDLIFKGAIGLNPISQRLLIQRGAIDDLLPLEEIDGLNEEEIEAAVA</sequence>
<feature type="repeat" description="WD" evidence="3">
    <location>
        <begin position="21"/>
        <end position="62"/>
    </location>
</feature>
<dbReference type="Pfam" id="PF00400">
    <property type="entry name" value="WD40"/>
    <property type="match status" value="7"/>
</dbReference>
<keyword evidence="1 3" id="KW-0853">WD repeat</keyword>
<dbReference type="SMART" id="SM00320">
    <property type="entry name" value="WD40"/>
    <property type="match status" value="8"/>
</dbReference>
<feature type="repeat" description="WD" evidence="3">
    <location>
        <begin position="232"/>
        <end position="274"/>
    </location>
</feature>
<feature type="repeat" description="WD" evidence="3">
    <location>
        <begin position="275"/>
        <end position="307"/>
    </location>
</feature>
<evidence type="ECO:0000313" key="4">
    <source>
        <dbReference type="EMBL" id="OAQ32728.1"/>
    </source>
</evidence>
<dbReference type="PRINTS" id="PR00320">
    <property type="entry name" value="GPROTEINBRPT"/>
</dbReference>
<proteinExistence type="predicted"/>
<accession>A0A197K6D4</accession>
<dbReference type="STRING" id="1314771.A0A197K6D4"/>
<dbReference type="Proteomes" id="UP000078512">
    <property type="component" value="Unassembled WGS sequence"/>
</dbReference>
<reference evidence="4 5" key="1">
    <citation type="submission" date="2016-05" db="EMBL/GenBank/DDBJ databases">
        <title>Genome sequencing reveals origins of a unique bacterial endosymbiosis in the earliest lineages of terrestrial Fungi.</title>
        <authorList>
            <consortium name="DOE Joint Genome Institute"/>
            <person name="Uehling J."/>
            <person name="Gryganskyi A."/>
            <person name="Hameed K."/>
            <person name="Tschaplinski T."/>
            <person name="Misztal P."/>
            <person name="Wu S."/>
            <person name="Desiro A."/>
            <person name="Vande Pol N."/>
            <person name="Du Z.-Y."/>
            <person name="Zienkiewicz A."/>
            <person name="Zienkiewicz K."/>
            <person name="Morin E."/>
            <person name="Tisserant E."/>
            <person name="Splivallo R."/>
            <person name="Hainaut M."/>
            <person name="Henrissat B."/>
            <person name="Ohm R."/>
            <person name="Kuo A."/>
            <person name="Yan J."/>
            <person name="Lipzen A."/>
            <person name="Nolan M."/>
            <person name="Labutti K."/>
            <person name="Barry K."/>
            <person name="Goldstein A."/>
            <person name="Labbe J."/>
            <person name="Schadt C."/>
            <person name="Tuskan G."/>
            <person name="Grigoriev I."/>
            <person name="Martin F."/>
            <person name="Vilgalys R."/>
            <person name="Bonito G."/>
        </authorList>
    </citation>
    <scope>NUCLEOTIDE SEQUENCE [LARGE SCALE GENOMIC DNA]</scope>
    <source>
        <strain evidence="4 5">AG-77</strain>
    </source>
</reference>
<protein>
    <submittedName>
        <fullName evidence="4">WD40 repeat-like protein</fullName>
    </submittedName>
</protein>
<dbReference type="SUPFAM" id="SSF50978">
    <property type="entry name" value="WD40 repeat-like"/>
    <property type="match status" value="2"/>
</dbReference>
<keyword evidence="2" id="KW-0677">Repeat</keyword>
<dbReference type="OrthoDB" id="7875889at2759"/>
<evidence type="ECO:0000256" key="3">
    <source>
        <dbReference type="PROSITE-ProRule" id="PRU00221"/>
    </source>
</evidence>
<evidence type="ECO:0000256" key="2">
    <source>
        <dbReference type="ARBA" id="ARBA00022737"/>
    </source>
</evidence>
<evidence type="ECO:0000313" key="5">
    <source>
        <dbReference type="Proteomes" id="UP000078512"/>
    </source>
</evidence>
<dbReference type="GO" id="GO:1990234">
    <property type="term" value="C:transferase complex"/>
    <property type="evidence" value="ECO:0007669"/>
    <property type="project" value="UniProtKB-ARBA"/>
</dbReference>
<dbReference type="Gene3D" id="2.130.10.10">
    <property type="entry name" value="YVTN repeat-like/Quinoprotein amine dehydrogenase"/>
    <property type="match status" value="3"/>
</dbReference>
<feature type="repeat" description="WD" evidence="3">
    <location>
        <begin position="190"/>
        <end position="231"/>
    </location>
</feature>
<gene>
    <name evidence="4" type="ORF">K457DRAFT_1800617</name>
</gene>
<feature type="repeat" description="WD" evidence="3">
    <location>
        <begin position="105"/>
        <end position="137"/>
    </location>
</feature>
<dbReference type="PROSITE" id="PS50294">
    <property type="entry name" value="WD_REPEATS_REGION"/>
    <property type="match status" value="7"/>
</dbReference>